<dbReference type="EMBL" id="LR593887">
    <property type="protein sequence ID" value="VTS00350.1"/>
    <property type="molecule type" value="Genomic_DNA"/>
</dbReference>
<dbReference type="EMBL" id="LR586016">
    <property type="protein sequence ID" value="VIP02088.1"/>
    <property type="molecule type" value="Genomic_DNA"/>
</dbReference>
<evidence type="ECO:0000313" key="1">
    <source>
        <dbReference type="EMBL" id="VIP02088.1"/>
    </source>
</evidence>
<organism evidence="1">
    <name type="scientific">Tuwongella immobilis</name>
    <dbReference type="NCBI Taxonomy" id="692036"/>
    <lineage>
        <taxon>Bacteria</taxon>
        <taxon>Pseudomonadati</taxon>
        <taxon>Planctomycetota</taxon>
        <taxon>Planctomycetia</taxon>
        <taxon>Gemmatales</taxon>
        <taxon>Gemmataceae</taxon>
        <taxon>Tuwongella</taxon>
    </lineage>
</organism>
<accession>A0A6C2YKJ0</accession>
<name>A0A6C2YKJ0_9BACT</name>
<sequence>MLLSLSQRDVRILLGAQLMSFGVPFYRTTKPDLAPYEVIMEELRSRLIKERNAILDARTGGASDERESSFLELSLSPDEIRGGRIVLEACLAECGDDPTDLELHLRTRERQDVERLLAKFLGARGK</sequence>
<evidence type="ECO:0000313" key="2">
    <source>
        <dbReference type="Proteomes" id="UP000464378"/>
    </source>
</evidence>
<gene>
    <name evidence="1" type="ORF">GMBLW1_18720</name>
</gene>
<protein>
    <submittedName>
        <fullName evidence="1">Uncharacterized protein</fullName>
    </submittedName>
</protein>
<dbReference type="Proteomes" id="UP000464378">
    <property type="component" value="Chromosome"/>
</dbReference>
<dbReference type="KEGG" id="tim:GMBLW1_18720"/>
<keyword evidence="2" id="KW-1185">Reference proteome</keyword>
<proteinExistence type="predicted"/>
<reference evidence="1" key="1">
    <citation type="submission" date="2019-04" db="EMBL/GenBank/DDBJ databases">
        <authorList>
            <consortium name="Science for Life Laboratories"/>
        </authorList>
    </citation>
    <scope>NUCLEOTIDE SEQUENCE</scope>
    <source>
        <strain evidence="1">MBLW1</strain>
    </source>
</reference>
<dbReference type="AlphaFoldDB" id="A0A6C2YKJ0"/>
<dbReference type="InParanoid" id="A0A6C2YKJ0"/>
<dbReference type="RefSeq" id="WP_162657300.1">
    <property type="nucleotide sequence ID" value="NZ_LR593887.1"/>
</dbReference>